<dbReference type="EMBL" id="SOGT01000018">
    <property type="protein sequence ID" value="TFD23160.1"/>
    <property type="molecule type" value="Genomic_DNA"/>
</dbReference>
<accession>A0A4V3INK8</accession>
<keyword evidence="1" id="KW-0233">DNA recombination</keyword>
<dbReference type="GO" id="GO:0006310">
    <property type="term" value="P:DNA recombination"/>
    <property type="evidence" value="ECO:0007669"/>
    <property type="project" value="UniProtKB-KW"/>
</dbReference>
<proteinExistence type="predicted"/>
<dbReference type="PROSITE" id="PS51898">
    <property type="entry name" value="TYR_RECOMBINASE"/>
    <property type="match status" value="1"/>
</dbReference>
<protein>
    <submittedName>
        <fullName evidence="3">Site-specific integrase</fullName>
    </submittedName>
</protein>
<dbReference type="PANTHER" id="PTHR30349">
    <property type="entry name" value="PHAGE INTEGRASE-RELATED"/>
    <property type="match status" value="1"/>
</dbReference>
<dbReference type="OrthoDB" id="1822491at2"/>
<dbReference type="Pfam" id="PF00589">
    <property type="entry name" value="Phage_integrase"/>
    <property type="match status" value="1"/>
</dbReference>
<dbReference type="Proteomes" id="UP000298424">
    <property type="component" value="Unassembled WGS sequence"/>
</dbReference>
<organism evidence="3 4">
    <name type="scientific">Cryobacterium lyxosi</name>
    <dbReference type="NCBI Taxonomy" id="1259228"/>
    <lineage>
        <taxon>Bacteria</taxon>
        <taxon>Bacillati</taxon>
        <taxon>Actinomycetota</taxon>
        <taxon>Actinomycetes</taxon>
        <taxon>Micrococcales</taxon>
        <taxon>Microbacteriaceae</taxon>
        <taxon>Cryobacterium</taxon>
    </lineage>
</organism>
<evidence type="ECO:0000256" key="1">
    <source>
        <dbReference type="ARBA" id="ARBA00023172"/>
    </source>
</evidence>
<reference evidence="3 4" key="1">
    <citation type="submission" date="2019-03" db="EMBL/GenBank/DDBJ databases">
        <title>Genomics of glacier-inhabiting Cryobacterium strains.</title>
        <authorList>
            <person name="Liu Q."/>
            <person name="Xin Y.-H."/>
        </authorList>
    </citation>
    <scope>NUCLEOTIDE SEQUENCE [LARGE SCALE GENOMIC DNA]</scope>
    <source>
        <strain evidence="3 4">TMT1-1</strain>
    </source>
</reference>
<evidence type="ECO:0000313" key="3">
    <source>
        <dbReference type="EMBL" id="TFD23160.1"/>
    </source>
</evidence>
<dbReference type="CDD" id="cd01189">
    <property type="entry name" value="INT_ICEBs1_C_like"/>
    <property type="match status" value="1"/>
</dbReference>
<dbReference type="InterPro" id="IPR011010">
    <property type="entry name" value="DNA_brk_join_enz"/>
</dbReference>
<name>A0A4V3INK8_9MICO</name>
<dbReference type="InterPro" id="IPR002104">
    <property type="entry name" value="Integrase_catalytic"/>
</dbReference>
<dbReference type="Gene3D" id="1.10.443.10">
    <property type="entry name" value="Intergrase catalytic core"/>
    <property type="match status" value="1"/>
</dbReference>
<keyword evidence="4" id="KW-1185">Reference proteome</keyword>
<sequence length="276" mass="30151">MATRVIRRRSTRLAAVARPVLEHPEQCSKLGCSQDIPVPVTDFGSSTPSTRSSFMHPSPATRIRIRLPLGVIFRSRLPRCPFTPKQLVRKSTDGFCSAQLALRWGEMTAPRVKDLDFARRRVNVNQNAVGVGGAFVLGTSKSHQSRSVPSPGFLSTPLKELCVGKAASSLVFGTGIAFVRPPDSRRRWWMAALKKCQIADPNFPSITRHDLRHTAASLAISAGANVKAVQRMLGHSSAAMTLDTYADLFDDDLDRVGNALDEARMRSTTMSKPTPA</sequence>
<gene>
    <name evidence="3" type="ORF">E3T27_15875</name>
</gene>
<dbReference type="GO" id="GO:0003677">
    <property type="term" value="F:DNA binding"/>
    <property type="evidence" value="ECO:0007669"/>
    <property type="project" value="InterPro"/>
</dbReference>
<evidence type="ECO:0000313" key="4">
    <source>
        <dbReference type="Proteomes" id="UP000298424"/>
    </source>
</evidence>
<dbReference type="GO" id="GO:0015074">
    <property type="term" value="P:DNA integration"/>
    <property type="evidence" value="ECO:0007669"/>
    <property type="project" value="InterPro"/>
</dbReference>
<dbReference type="PANTHER" id="PTHR30349:SF64">
    <property type="entry name" value="PROPHAGE INTEGRASE INTD-RELATED"/>
    <property type="match status" value="1"/>
</dbReference>
<feature type="domain" description="Tyr recombinase" evidence="2">
    <location>
        <begin position="62"/>
        <end position="258"/>
    </location>
</feature>
<dbReference type="SUPFAM" id="SSF56349">
    <property type="entry name" value="DNA breaking-rejoining enzymes"/>
    <property type="match status" value="1"/>
</dbReference>
<dbReference type="AlphaFoldDB" id="A0A4V3INK8"/>
<evidence type="ECO:0000259" key="2">
    <source>
        <dbReference type="PROSITE" id="PS51898"/>
    </source>
</evidence>
<comment type="caution">
    <text evidence="3">The sequence shown here is derived from an EMBL/GenBank/DDBJ whole genome shotgun (WGS) entry which is preliminary data.</text>
</comment>
<dbReference type="InterPro" id="IPR050090">
    <property type="entry name" value="Tyrosine_recombinase_XerCD"/>
</dbReference>
<dbReference type="InterPro" id="IPR013762">
    <property type="entry name" value="Integrase-like_cat_sf"/>
</dbReference>